<dbReference type="AlphaFoldDB" id="A0A542ZDZ2"/>
<organism evidence="2 3">
    <name type="scientific">Rarobacter faecitabidus</name>
    <dbReference type="NCBI Taxonomy" id="13243"/>
    <lineage>
        <taxon>Bacteria</taxon>
        <taxon>Bacillati</taxon>
        <taxon>Actinomycetota</taxon>
        <taxon>Actinomycetes</taxon>
        <taxon>Micrococcales</taxon>
        <taxon>Rarobacteraceae</taxon>
        <taxon>Rarobacter</taxon>
    </lineage>
</organism>
<sequence>MAPHARGEVNEVPVHSVLLDTRNARHEPVQTQPETIASLLGDPAIARSIVALAEDICEYGIDPSSLPILEPKGKGWRVLEGNRRFTVLKCLANPDLIVESALVDEKTAKRLRKKFTDLAKKNPAPTKVAAVITEDREYADHLIELKHTNQAQHRGAGTMTWDAAAKIRHDQEVASRSTRRPRGSSPQARRASGVLDLLASIASGNANLSALIANARKHGLTTLGRLLGKPEHQERLGVRIDKARDYFVEKLVSDEALLRAFTKVLGQLGSEHLNSRVINTNANLEGYLNRISSDLPAPGDYLTSDSDSDEDSPVDDEPGSPGEPDRDTSGGGDHPNPDGDPEPDPKPKPRPKPDITQPFAGLHLHTAGTKTQQVLAELQALRIDRQPYSCVVMTRVFIELFVGEVLNSLKGLGEPVTHALKKEDLGPRVARCLELLEGRGVSPRARKFPAIHDHLSNGAGELSVAYMHSYVHRTDYYADREAVRNQTRHYQPFLEALDLYVANAQNRAAGHPASELE</sequence>
<accession>A0A542ZDZ2</accession>
<proteinExistence type="predicted"/>
<protein>
    <recommendedName>
        <fullName evidence="4">ParB/Sulfiredoxin domain-containing protein</fullName>
    </recommendedName>
</protein>
<evidence type="ECO:0008006" key="4">
    <source>
        <dbReference type="Google" id="ProtNLM"/>
    </source>
</evidence>
<feature type="compositionally biased region" description="Acidic residues" evidence="1">
    <location>
        <begin position="306"/>
        <end position="318"/>
    </location>
</feature>
<gene>
    <name evidence="2" type="ORF">FB461_1978</name>
</gene>
<comment type="caution">
    <text evidence="2">The sequence shown here is derived from an EMBL/GenBank/DDBJ whole genome shotgun (WGS) entry which is preliminary data.</text>
</comment>
<reference evidence="2 3" key="1">
    <citation type="submission" date="2019-06" db="EMBL/GenBank/DDBJ databases">
        <title>Sequencing the genomes of 1000 actinobacteria strains.</title>
        <authorList>
            <person name="Klenk H.-P."/>
        </authorList>
    </citation>
    <scope>NUCLEOTIDE SEQUENCE [LARGE SCALE GENOMIC DNA]</scope>
    <source>
        <strain evidence="2 3">DSM 4813</strain>
    </source>
</reference>
<feature type="region of interest" description="Disordered" evidence="1">
    <location>
        <begin position="295"/>
        <end position="359"/>
    </location>
</feature>
<feature type="compositionally biased region" description="Basic and acidic residues" evidence="1">
    <location>
        <begin position="343"/>
        <end position="353"/>
    </location>
</feature>
<evidence type="ECO:0000256" key="1">
    <source>
        <dbReference type="SAM" id="MobiDB-lite"/>
    </source>
</evidence>
<dbReference type="Proteomes" id="UP000315389">
    <property type="component" value="Unassembled WGS sequence"/>
</dbReference>
<keyword evidence="3" id="KW-1185">Reference proteome</keyword>
<evidence type="ECO:0000313" key="3">
    <source>
        <dbReference type="Proteomes" id="UP000315389"/>
    </source>
</evidence>
<feature type="region of interest" description="Disordered" evidence="1">
    <location>
        <begin position="169"/>
        <end position="190"/>
    </location>
</feature>
<dbReference type="EMBL" id="VFOS01000003">
    <property type="protein sequence ID" value="TQL58563.1"/>
    <property type="molecule type" value="Genomic_DNA"/>
</dbReference>
<evidence type="ECO:0000313" key="2">
    <source>
        <dbReference type="EMBL" id="TQL58563.1"/>
    </source>
</evidence>
<name>A0A542ZDZ2_RARFA</name>